<evidence type="ECO:0000256" key="4">
    <source>
        <dbReference type="ARBA" id="ARBA00022741"/>
    </source>
</evidence>
<dbReference type="GO" id="GO:0015937">
    <property type="term" value="P:coenzyme A biosynthetic process"/>
    <property type="evidence" value="ECO:0007669"/>
    <property type="project" value="UniProtKB-UniRule"/>
</dbReference>
<dbReference type="PANTHER" id="PTHR21342">
    <property type="entry name" value="PHOSPHOPANTETHEINE ADENYLYLTRANSFERASE"/>
    <property type="match status" value="1"/>
</dbReference>
<dbReference type="InterPro" id="IPR004821">
    <property type="entry name" value="Cyt_trans-like"/>
</dbReference>
<gene>
    <name evidence="9" type="primary">coaD</name>
    <name evidence="11" type="ORF">D4A47_11455</name>
</gene>
<evidence type="ECO:0000256" key="6">
    <source>
        <dbReference type="ARBA" id="ARBA00022842"/>
    </source>
</evidence>
<dbReference type="RefSeq" id="WP_101552405.1">
    <property type="nucleotide sequence ID" value="NZ_DBFBJK010000326.1"/>
</dbReference>
<feature type="binding site" evidence="9">
    <location>
        <begin position="89"/>
        <end position="91"/>
    </location>
    <ligand>
        <name>ATP</name>
        <dbReference type="ChEBI" id="CHEBI:30616"/>
    </ligand>
</feature>
<keyword evidence="12" id="KW-1185">Reference proteome</keyword>
<dbReference type="NCBIfam" id="TIGR01510">
    <property type="entry name" value="coaD_prev_kdtB"/>
    <property type="match status" value="1"/>
</dbReference>
<feature type="binding site" evidence="9">
    <location>
        <position position="99"/>
    </location>
    <ligand>
        <name>ATP</name>
        <dbReference type="ChEBI" id="CHEBI:30616"/>
    </ligand>
</feature>
<keyword evidence="7 9" id="KW-0173">Coenzyme A biosynthesis</keyword>
<feature type="binding site" evidence="9">
    <location>
        <position position="88"/>
    </location>
    <ligand>
        <name>substrate</name>
    </ligand>
</feature>
<evidence type="ECO:0000256" key="5">
    <source>
        <dbReference type="ARBA" id="ARBA00022840"/>
    </source>
</evidence>
<evidence type="ECO:0000313" key="12">
    <source>
        <dbReference type="Proteomes" id="UP000276301"/>
    </source>
</evidence>
<evidence type="ECO:0000256" key="9">
    <source>
        <dbReference type="HAMAP-Rule" id="MF_00151"/>
    </source>
</evidence>
<accession>A0A498CM32</accession>
<evidence type="ECO:0000256" key="1">
    <source>
        <dbReference type="ARBA" id="ARBA00022490"/>
    </source>
</evidence>
<comment type="similarity">
    <text evidence="9">Belongs to the bacterial CoaD family.</text>
</comment>
<dbReference type="AlphaFoldDB" id="A0A498CM32"/>
<feature type="binding site" evidence="9">
    <location>
        <begin position="10"/>
        <end position="11"/>
    </location>
    <ligand>
        <name>ATP</name>
        <dbReference type="ChEBI" id="CHEBI:30616"/>
    </ligand>
</feature>
<feature type="binding site" evidence="9">
    <location>
        <begin position="124"/>
        <end position="130"/>
    </location>
    <ligand>
        <name>ATP</name>
        <dbReference type="ChEBI" id="CHEBI:30616"/>
    </ligand>
</feature>
<comment type="caution">
    <text evidence="11">The sequence shown here is derived from an EMBL/GenBank/DDBJ whole genome shotgun (WGS) entry which is preliminary data.</text>
</comment>
<feature type="domain" description="Cytidyltransferase-like" evidence="10">
    <location>
        <begin position="6"/>
        <end position="134"/>
    </location>
</feature>
<evidence type="ECO:0000256" key="3">
    <source>
        <dbReference type="ARBA" id="ARBA00022695"/>
    </source>
</evidence>
<dbReference type="Gene3D" id="3.40.50.620">
    <property type="entry name" value="HUPs"/>
    <property type="match status" value="1"/>
</dbReference>
<keyword evidence="6 9" id="KW-0460">Magnesium</keyword>
<keyword evidence="5 9" id="KW-0067">ATP-binding</keyword>
<proteinExistence type="inferred from homology"/>
<evidence type="ECO:0000256" key="2">
    <source>
        <dbReference type="ARBA" id="ARBA00022679"/>
    </source>
</evidence>
<comment type="subunit">
    <text evidence="9">Homohexamer.</text>
</comment>
<evidence type="ECO:0000256" key="7">
    <source>
        <dbReference type="ARBA" id="ARBA00022993"/>
    </source>
</evidence>
<dbReference type="EC" id="2.7.7.3" evidence="9"/>
<comment type="subcellular location">
    <subcellularLocation>
        <location evidence="9">Cytoplasm</location>
    </subcellularLocation>
</comment>
<evidence type="ECO:0000313" key="11">
    <source>
        <dbReference type="EMBL" id="RLL08938.1"/>
    </source>
</evidence>
<comment type="catalytic activity">
    <reaction evidence="8 9">
        <text>(R)-4'-phosphopantetheine + ATP + H(+) = 3'-dephospho-CoA + diphosphate</text>
        <dbReference type="Rhea" id="RHEA:19801"/>
        <dbReference type="ChEBI" id="CHEBI:15378"/>
        <dbReference type="ChEBI" id="CHEBI:30616"/>
        <dbReference type="ChEBI" id="CHEBI:33019"/>
        <dbReference type="ChEBI" id="CHEBI:57328"/>
        <dbReference type="ChEBI" id="CHEBI:61723"/>
        <dbReference type="EC" id="2.7.7.3"/>
    </reaction>
</comment>
<keyword evidence="3 9" id="KW-0548">Nucleotidyltransferase</keyword>
<dbReference type="PANTHER" id="PTHR21342:SF1">
    <property type="entry name" value="PHOSPHOPANTETHEINE ADENYLYLTRANSFERASE"/>
    <property type="match status" value="1"/>
</dbReference>
<dbReference type="Proteomes" id="UP000276301">
    <property type="component" value="Unassembled WGS sequence"/>
</dbReference>
<evidence type="ECO:0000256" key="8">
    <source>
        <dbReference type="ARBA" id="ARBA00029346"/>
    </source>
</evidence>
<feature type="binding site" evidence="9">
    <location>
        <position position="42"/>
    </location>
    <ligand>
        <name>substrate</name>
    </ligand>
</feature>
<organism evidence="11 12">
    <name type="scientific">Anaerotruncus massiliensis</name>
    <name type="common">ex Liu et al. 2021</name>
    <dbReference type="NCBI Taxonomy" id="2321404"/>
    <lineage>
        <taxon>Bacteria</taxon>
        <taxon>Bacillati</taxon>
        <taxon>Bacillota</taxon>
        <taxon>Clostridia</taxon>
        <taxon>Eubacteriales</taxon>
        <taxon>Oscillospiraceae</taxon>
        <taxon>Anaerotruncus</taxon>
    </lineage>
</organism>
<dbReference type="CDD" id="cd02163">
    <property type="entry name" value="PPAT"/>
    <property type="match status" value="1"/>
</dbReference>
<comment type="pathway">
    <text evidence="9">Cofactor biosynthesis; coenzyme A biosynthesis; CoA from (R)-pantothenate: step 4/5.</text>
</comment>
<dbReference type="Pfam" id="PF01467">
    <property type="entry name" value="CTP_transf_like"/>
    <property type="match status" value="1"/>
</dbReference>
<comment type="function">
    <text evidence="9">Reversibly transfers an adenylyl group from ATP to 4'-phosphopantetheine, yielding dephospho-CoA (dPCoA) and pyrophosphate.</text>
</comment>
<dbReference type="GO" id="GO:0004595">
    <property type="term" value="F:pantetheine-phosphate adenylyltransferase activity"/>
    <property type="evidence" value="ECO:0007669"/>
    <property type="project" value="UniProtKB-UniRule"/>
</dbReference>
<dbReference type="InterPro" id="IPR001980">
    <property type="entry name" value="PPAT"/>
</dbReference>
<dbReference type="UniPathway" id="UPA00241">
    <property type="reaction ID" value="UER00355"/>
</dbReference>
<dbReference type="GO" id="GO:0005524">
    <property type="term" value="F:ATP binding"/>
    <property type="evidence" value="ECO:0007669"/>
    <property type="project" value="UniProtKB-KW"/>
</dbReference>
<dbReference type="PRINTS" id="PR01020">
    <property type="entry name" value="LPSBIOSNTHSS"/>
</dbReference>
<dbReference type="NCBIfam" id="TIGR00125">
    <property type="entry name" value="cyt_tran_rel"/>
    <property type="match status" value="1"/>
</dbReference>
<keyword evidence="4 9" id="KW-0547">Nucleotide-binding</keyword>
<comment type="cofactor">
    <cofactor evidence="9">
        <name>Mg(2+)</name>
        <dbReference type="ChEBI" id="CHEBI:18420"/>
    </cofactor>
</comment>
<feature type="binding site" evidence="9">
    <location>
        <position position="74"/>
    </location>
    <ligand>
        <name>substrate</name>
    </ligand>
</feature>
<name>A0A498CM32_9FIRM</name>
<keyword evidence="2 9" id="KW-0808">Transferase</keyword>
<dbReference type="InterPro" id="IPR014729">
    <property type="entry name" value="Rossmann-like_a/b/a_fold"/>
</dbReference>
<sequence length="170" mass="19083">MERLAICPGSFDPITKGHEEIIRRAASLFDRVIVVVSANPDKNPIFSLDERVRLIHAVCVDMPNVEVDKFSGLLIDYVRRKSAVAIVKGLRAVSDFDYEFQMALTNRKLMPQAETVFLTPSSDNMYLSSSMVRQIARFGGDVSSFVPSIILDTVVERLKIKFPETETADE</sequence>
<protein>
    <recommendedName>
        <fullName evidence="9">Phosphopantetheine adenylyltransferase</fullName>
        <ecNumber evidence="9">2.7.7.3</ecNumber>
    </recommendedName>
    <alternativeName>
        <fullName evidence="9">Dephospho-CoA pyrophosphorylase</fullName>
    </alternativeName>
    <alternativeName>
        <fullName evidence="9">Pantetheine-phosphate adenylyltransferase</fullName>
        <shortName evidence="9">PPAT</shortName>
    </alternativeName>
</protein>
<feature type="site" description="Transition state stabilizer" evidence="9">
    <location>
        <position position="18"/>
    </location>
</feature>
<evidence type="ECO:0000259" key="10">
    <source>
        <dbReference type="Pfam" id="PF01467"/>
    </source>
</evidence>
<dbReference type="HAMAP" id="MF_00151">
    <property type="entry name" value="PPAT_bact"/>
    <property type="match status" value="1"/>
</dbReference>
<reference evidence="11 12" key="1">
    <citation type="submission" date="2018-10" db="EMBL/GenBank/DDBJ databases">
        <title>Anaerotruncus faecis sp. nov., isolated from human feces.</title>
        <authorList>
            <person name="Wang Y.-J."/>
        </authorList>
    </citation>
    <scope>NUCLEOTIDE SEQUENCE [LARGE SCALE GENOMIC DNA]</scope>
    <source>
        <strain evidence="11 12">22A2-44</strain>
    </source>
</reference>
<dbReference type="EMBL" id="RCHT01000027">
    <property type="protein sequence ID" value="RLL08938.1"/>
    <property type="molecule type" value="Genomic_DNA"/>
</dbReference>
<feature type="binding site" evidence="9">
    <location>
        <position position="18"/>
    </location>
    <ligand>
        <name>ATP</name>
        <dbReference type="ChEBI" id="CHEBI:30616"/>
    </ligand>
</feature>
<feature type="binding site" evidence="9">
    <location>
        <position position="10"/>
    </location>
    <ligand>
        <name>substrate</name>
    </ligand>
</feature>
<keyword evidence="1 9" id="KW-0963">Cytoplasm</keyword>
<dbReference type="GO" id="GO:0005737">
    <property type="term" value="C:cytoplasm"/>
    <property type="evidence" value="ECO:0007669"/>
    <property type="project" value="UniProtKB-SubCell"/>
</dbReference>
<dbReference type="SUPFAM" id="SSF52374">
    <property type="entry name" value="Nucleotidylyl transferase"/>
    <property type="match status" value="1"/>
</dbReference>